<dbReference type="PROSITE" id="PS51318">
    <property type="entry name" value="TAT"/>
    <property type="match status" value="1"/>
</dbReference>
<feature type="binding site" evidence="4">
    <location>
        <begin position="66"/>
        <end position="67"/>
    </location>
    <ligand>
        <name>FAD</name>
        <dbReference type="ChEBI" id="CHEBI:57692"/>
    </ligand>
</feature>
<evidence type="ECO:0000313" key="6">
    <source>
        <dbReference type="EMBL" id="QEL17630.1"/>
    </source>
</evidence>
<gene>
    <name evidence="6" type="ORF">PX52LOC_04628</name>
</gene>
<sequence>MTDNEAEHGVPRRAFLIAAAAAAAGPVAAADPPTREVDVAVVGAGLAGLTAARELRRHKVTVCVIEARDRVGGRTLDHPIGGGHVVEGGGQWAGPTQTAVLGLAKDLGVDTFQTHATGKTVVHAGGARLTVAAGEGGGRDLRRAKDKLDALAREVPLADPWAAKRAKEWDAVTVADWLKANAGAAARDELGLEVETALGPPARTSLLWFLFYVHSAGGLHALNVGAQELRFQGGPQALSKKLAAALGADLVLASPVSKVDHGGGGVVVESKLVRVKAKRAVVAMMPADAGRIAFAPDLPAARAGLVKKWVGEPGFKVNAVYPTPFWRAAGLSGLAVSDRGPAGVTFDNSPPDGSKGVVVVFLDPKKAPKGAAARKKAVVDDLVALFGKGANAPAAYVETDWAGEAWTAGCVSPLPPGVLTAYGAALRAPVGTVHWAGAETSDVWCGYMDGAVRSGVRAADEVRKALS</sequence>
<dbReference type="InterPro" id="IPR001613">
    <property type="entry name" value="Flavin_amine_oxidase"/>
</dbReference>
<dbReference type="GO" id="GO:0016491">
    <property type="term" value="F:oxidoreductase activity"/>
    <property type="evidence" value="ECO:0007669"/>
    <property type="project" value="UniProtKB-KW"/>
</dbReference>
<name>A0A5C1AFN5_9BACT</name>
<dbReference type="PANTHER" id="PTHR43563">
    <property type="entry name" value="AMINE OXIDASE"/>
    <property type="match status" value="1"/>
</dbReference>
<keyword evidence="7" id="KW-1185">Reference proteome</keyword>
<feature type="domain" description="Amine oxidase" evidence="5">
    <location>
        <begin position="46"/>
        <end position="462"/>
    </location>
</feature>
<dbReference type="OrthoDB" id="56323at2"/>
<feature type="binding site" evidence="4">
    <location>
        <position position="256"/>
    </location>
    <ligand>
        <name>FAD</name>
        <dbReference type="ChEBI" id="CHEBI:57692"/>
    </ligand>
</feature>
<dbReference type="Gene3D" id="1.10.405.10">
    <property type="entry name" value="Guanine Nucleotide Dissociation Inhibitor, domain 1"/>
    <property type="match status" value="1"/>
</dbReference>
<evidence type="ECO:0000256" key="1">
    <source>
        <dbReference type="ARBA" id="ARBA00001974"/>
    </source>
</evidence>
<dbReference type="AlphaFoldDB" id="A0A5C1AFN5"/>
<organism evidence="6 7">
    <name type="scientific">Limnoglobus roseus</name>
    <dbReference type="NCBI Taxonomy" id="2598579"/>
    <lineage>
        <taxon>Bacteria</taxon>
        <taxon>Pseudomonadati</taxon>
        <taxon>Planctomycetota</taxon>
        <taxon>Planctomycetia</taxon>
        <taxon>Gemmatales</taxon>
        <taxon>Gemmataceae</taxon>
        <taxon>Limnoglobus</taxon>
    </lineage>
</organism>
<proteinExistence type="inferred from homology"/>
<dbReference type="PRINTS" id="PR00757">
    <property type="entry name" value="AMINEOXDASEF"/>
</dbReference>
<dbReference type="RefSeq" id="WP_149112215.1">
    <property type="nucleotide sequence ID" value="NZ_CP042425.1"/>
</dbReference>
<dbReference type="InterPro" id="IPR002937">
    <property type="entry name" value="Amino_oxidase"/>
</dbReference>
<feature type="binding site" evidence="4">
    <location>
        <position position="361"/>
    </location>
    <ligand>
        <name>substrate</name>
    </ligand>
</feature>
<dbReference type="PANTHER" id="PTHR43563:SF1">
    <property type="entry name" value="AMINE OXIDASE [FLAVIN-CONTAINING] B"/>
    <property type="match status" value="1"/>
</dbReference>
<dbReference type="InterPro" id="IPR050703">
    <property type="entry name" value="Flavin_MAO"/>
</dbReference>
<dbReference type="KEGG" id="lrs:PX52LOC_04628"/>
<dbReference type="SUPFAM" id="SSF54373">
    <property type="entry name" value="FAD-linked reductases, C-terminal domain"/>
    <property type="match status" value="1"/>
</dbReference>
<reference evidence="7" key="1">
    <citation type="submission" date="2019-08" db="EMBL/GenBank/DDBJ databases">
        <title>Limnoglobus roseus gen. nov., sp. nov., a novel freshwater planctomycete with a giant genome from the family Gemmataceae.</title>
        <authorList>
            <person name="Kulichevskaya I.S."/>
            <person name="Naumoff D.G."/>
            <person name="Miroshnikov K."/>
            <person name="Ivanova A."/>
            <person name="Philippov D.A."/>
            <person name="Hakobyan A."/>
            <person name="Rijpstra I.C."/>
            <person name="Sinninghe Damste J.S."/>
            <person name="Liesack W."/>
            <person name="Dedysh S.N."/>
        </authorList>
    </citation>
    <scope>NUCLEOTIDE SEQUENCE [LARGE SCALE GENOMIC DNA]</scope>
    <source>
        <strain evidence="7">PX52</strain>
    </source>
</reference>
<accession>A0A5C1AFN5</accession>
<dbReference type="InterPro" id="IPR006311">
    <property type="entry name" value="TAT_signal"/>
</dbReference>
<dbReference type="Pfam" id="PF01593">
    <property type="entry name" value="Amino_oxidase"/>
    <property type="match status" value="1"/>
</dbReference>
<feature type="binding site" evidence="4">
    <location>
        <position position="439"/>
    </location>
    <ligand>
        <name>FAD</name>
        <dbReference type="ChEBI" id="CHEBI:57692"/>
    </ligand>
</feature>
<dbReference type="Gene3D" id="3.50.50.60">
    <property type="entry name" value="FAD/NAD(P)-binding domain"/>
    <property type="match status" value="1"/>
</dbReference>
<evidence type="ECO:0000313" key="7">
    <source>
        <dbReference type="Proteomes" id="UP000324974"/>
    </source>
</evidence>
<dbReference type="Gene3D" id="3.90.660.10">
    <property type="match status" value="1"/>
</dbReference>
<evidence type="ECO:0000256" key="3">
    <source>
        <dbReference type="ARBA" id="ARBA00023002"/>
    </source>
</evidence>
<dbReference type="EMBL" id="CP042425">
    <property type="protein sequence ID" value="QEL17630.1"/>
    <property type="molecule type" value="Genomic_DNA"/>
</dbReference>
<evidence type="ECO:0000259" key="5">
    <source>
        <dbReference type="Pfam" id="PF01593"/>
    </source>
</evidence>
<dbReference type="Proteomes" id="UP000324974">
    <property type="component" value="Chromosome"/>
</dbReference>
<dbReference type="SUPFAM" id="SSF51905">
    <property type="entry name" value="FAD/NAD(P)-binding domain"/>
    <property type="match status" value="1"/>
</dbReference>
<comment type="similarity">
    <text evidence="2">Belongs to the flavin monoamine oxidase family.</text>
</comment>
<comment type="cofactor">
    <cofactor evidence="1">
        <name>FAD</name>
        <dbReference type="ChEBI" id="CHEBI:57692"/>
    </cofactor>
</comment>
<keyword evidence="3" id="KW-0560">Oxidoreductase</keyword>
<evidence type="ECO:0000256" key="2">
    <source>
        <dbReference type="ARBA" id="ARBA00005995"/>
    </source>
</evidence>
<protein>
    <submittedName>
        <fullName evidence="6">Flavin containing amine oxidoreductase</fullName>
    </submittedName>
</protein>
<dbReference type="InterPro" id="IPR036188">
    <property type="entry name" value="FAD/NAD-bd_sf"/>
</dbReference>
<evidence type="ECO:0000256" key="4">
    <source>
        <dbReference type="PIRSR" id="PIRSR601613-1"/>
    </source>
</evidence>